<gene>
    <name evidence="4" type="primary">Hypp4562</name>
    <name evidence="4" type="ORF">BLAG_LOCUS23213</name>
</gene>
<keyword evidence="5" id="KW-1185">Reference proteome</keyword>
<organism evidence="4 5">
    <name type="scientific">Branchiostoma lanceolatum</name>
    <name type="common">Common lancelet</name>
    <name type="synonym">Amphioxus lanceolatum</name>
    <dbReference type="NCBI Taxonomy" id="7740"/>
    <lineage>
        <taxon>Eukaryota</taxon>
        <taxon>Metazoa</taxon>
        <taxon>Chordata</taxon>
        <taxon>Cephalochordata</taxon>
        <taxon>Leptocardii</taxon>
        <taxon>Amphioxiformes</taxon>
        <taxon>Branchiostomatidae</taxon>
        <taxon>Branchiostoma</taxon>
    </lineage>
</organism>
<keyword evidence="2" id="KW-0442">Lipid degradation</keyword>
<feature type="active site" description="Proton acceptor" evidence="2">
    <location>
        <position position="231"/>
    </location>
</feature>
<evidence type="ECO:0000259" key="3">
    <source>
        <dbReference type="PROSITE" id="PS51635"/>
    </source>
</evidence>
<reference evidence="4" key="1">
    <citation type="submission" date="2022-01" db="EMBL/GenBank/DDBJ databases">
        <authorList>
            <person name="Braso-Vives M."/>
        </authorList>
    </citation>
    <scope>NUCLEOTIDE SEQUENCE</scope>
</reference>
<dbReference type="PANTHER" id="PTHR46394:SF1">
    <property type="entry name" value="PNPLA DOMAIN-CONTAINING PROTEIN"/>
    <property type="match status" value="1"/>
</dbReference>
<sequence length="524" mass="59509">MGQRCSCSRPKKARLPDVDGTNFRQYTFPFENLVLEGGGAKGAAYVGALKILEDAGILQNIKRFGGTSAGSITAGFLAVGMTPQDILDKMNQDLQKILLGGSPSPCCLCCYFNNLENHYGIFPAEKFLDWYGKAIEEHLQKRRRQISGHENPHKFDNLSGDITFAQVYHALGKELCTVSYETAFSSEVYSHVKTSPLLEIREAVRMSMSIPVVFEAYEPSVGLQPGVRHVDGGMSANYPIYCFEGWWLSMHPENTFAKRLGALNGRNLKKNFLPGVSREHFHSGGNEDREKTLGACLFSDTGELDKFQHQFEDRMEAFLVDFPQYKRILKKPNTKLANEYRQKMERLQVDRDKFLKKLDDDSRLEEKIMQVAALYPNKAEMNRRFDTLFSAPEIIQIYGEPDKDAAFEMLFLNYNKEPVEPTKSVAVGIYQNQKHLQKAKNECLKGSFADTSVEFYGQLMEFIRKNKPMEEYDVGRSIGINVDYIGSLDFDLETGDKEFLMTQGAVATKAFLHDWVRKHVHPPV</sequence>
<dbReference type="Gene3D" id="3.40.1090.10">
    <property type="entry name" value="Cytosolic phospholipase A2 catalytic domain"/>
    <property type="match status" value="2"/>
</dbReference>
<feature type="short sequence motif" description="DGA/G" evidence="2">
    <location>
        <begin position="231"/>
        <end position="233"/>
    </location>
</feature>
<accession>A0A8K0A872</accession>
<dbReference type="GO" id="GO:0016042">
    <property type="term" value="P:lipid catabolic process"/>
    <property type="evidence" value="ECO:0007669"/>
    <property type="project" value="UniProtKB-UniRule"/>
</dbReference>
<dbReference type="PANTHER" id="PTHR46394">
    <property type="entry name" value="ANNEXIN"/>
    <property type="match status" value="1"/>
</dbReference>
<feature type="short sequence motif" description="GXSXG" evidence="2">
    <location>
        <begin position="66"/>
        <end position="70"/>
    </location>
</feature>
<feature type="active site" description="Nucleophile" evidence="2">
    <location>
        <position position="68"/>
    </location>
</feature>
<evidence type="ECO:0000256" key="1">
    <source>
        <dbReference type="ARBA" id="ARBA00023098"/>
    </source>
</evidence>
<dbReference type="Proteomes" id="UP000838412">
    <property type="component" value="Chromosome 8"/>
</dbReference>
<dbReference type="InterPro" id="IPR016035">
    <property type="entry name" value="Acyl_Trfase/lysoPLipase"/>
</dbReference>
<keyword evidence="2" id="KW-0378">Hydrolase</keyword>
<keyword evidence="1 2" id="KW-0443">Lipid metabolism</keyword>
<feature type="short sequence motif" description="GXGXXG" evidence="2">
    <location>
        <begin position="37"/>
        <end position="42"/>
    </location>
</feature>
<dbReference type="PROSITE" id="PS51635">
    <property type="entry name" value="PNPLA"/>
    <property type="match status" value="1"/>
</dbReference>
<feature type="domain" description="PNPLA" evidence="3">
    <location>
        <begin position="33"/>
        <end position="244"/>
    </location>
</feature>
<evidence type="ECO:0000256" key="2">
    <source>
        <dbReference type="PROSITE-ProRule" id="PRU01161"/>
    </source>
</evidence>
<proteinExistence type="predicted"/>
<dbReference type="InterPro" id="IPR002641">
    <property type="entry name" value="PNPLA_dom"/>
</dbReference>
<evidence type="ECO:0000313" key="4">
    <source>
        <dbReference type="EMBL" id="CAH1271108.1"/>
    </source>
</evidence>
<dbReference type="AlphaFoldDB" id="A0A8K0A872"/>
<name>A0A8K0A872_BRALA</name>
<evidence type="ECO:0000313" key="5">
    <source>
        <dbReference type="Proteomes" id="UP000838412"/>
    </source>
</evidence>
<protein>
    <submittedName>
        <fullName evidence="4">Hypp4562 protein</fullName>
    </submittedName>
</protein>
<dbReference type="Pfam" id="PF01734">
    <property type="entry name" value="Patatin"/>
    <property type="match status" value="1"/>
</dbReference>
<dbReference type="GO" id="GO:0016787">
    <property type="term" value="F:hydrolase activity"/>
    <property type="evidence" value="ECO:0007669"/>
    <property type="project" value="UniProtKB-UniRule"/>
</dbReference>
<dbReference type="EMBL" id="OV696693">
    <property type="protein sequence ID" value="CAH1271108.1"/>
    <property type="molecule type" value="Genomic_DNA"/>
</dbReference>
<dbReference type="CDD" id="cd07207">
    <property type="entry name" value="Pat_ExoU_VipD_like"/>
    <property type="match status" value="1"/>
</dbReference>
<dbReference type="OrthoDB" id="9995610at2759"/>
<dbReference type="SUPFAM" id="SSF52151">
    <property type="entry name" value="FabD/lysophospholipase-like"/>
    <property type="match status" value="1"/>
</dbReference>
<dbReference type="InterPro" id="IPR052580">
    <property type="entry name" value="Lipid_Hydrolase"/>
</dbReference>